<dbReference type="SUPFAM" id="SSF54736">
    <property type="entry name" value="ClpS-like"/>
    <property type="match status" value="1"/>
</dbReference>
<comment type="similarity">
    <text evidence="1">Belongs to the bacterial ribosomal protein bL12 family.</text>
</comment>
<organism evidence="7 8">
    <name type="scientific">Prorocentrum cordatum</name>
    <dbReference type="NCBI Taxonomy" id="2364126"/>
    <lineage>
        <taxon>Eukaryota</taxon>
        <taxon>Sar</taxon>
        <taxon>Alveolata</taxon>
        <taxon>Dinophyceae</taxon>
        <taxon>Prorocentrales</taxon>
        <taxon>Prorocentraceae</taxon>
        <taxon>Prorocentrum</taxon>
    </lineage>
</organism>
<feature type="signal peptide" evidence="4">
    <location>
        <begin position="1"/>
        <end position="22"/>
    </location>
</feature>
<evidence type="ECO:0000256" key="4">
    <source>
        <dbReference type="SAM" id="SignalP"/>
    </source>
</evidence>
<protein>
    <submittedName>
        <fullName evidence="7">Uncharacterized protein</fullName>
    </submittedName>
</protein>
<evidence type="ECO:0000259" key="5">
    <source>
        <dbReference type="Pfam" id="PF00542"/>
    </source>
</evidence>
<dbReference type="CDD" id="cd00387">
    <property type="entry name" value="Ribosomal_L7_L12"/>
    <property type="match status" value="1"/>
</dbReference>
<dbReference type="InterPro" id="IPR000206">
    <property type="entry name" value="Ribosomal_bL12"/>
</dbReference>
<dbReference type="HAMAP" id="MF_00368">
    <property type="entry name" value="Ribosomal_bL12"/>
    <property type="match status" value="1"/>
</dbReference>
<comment type="caution">
    <text evidence="7">The sequence shown here is derived from an EMBL/GenBank/DDBJ whole genome shotgun (WGS) entry which is preliminary data.</text>
</comment>
<proteinExistence type="inferred from homology"/>
<keyword evidence="8" id="KW-1185">Reference proteome</keyword>
<accession>A0ABN9PD37</accession>
<keyword evidence="4" id="KW-0732">Signal</keyword>
<dbReference type="EMBL" id="CAUYUJ010000219">
    <property type="protein sequence ID" value="CAK0789311.1"/>
    <property type="molecule type" value="Genomic_DNA"/>
</dbReference>
<dbReference type="InterPro" id="IPR013823">
    <property type="entry name" value="Ribosomal_bL12_C"/>
</dbReference>
<keyword evidence="3" id="KW-0687">Ribonucleoprotein</keyword>
<feature type="chain" id="PRO_5047478028" evidence="4">
    <location>
        <begin position="23"/>
        <end position="194"/>
    </location>
</feature>
<keyword evidence="2" id="KW-0689">Ribosomal protein</keyword>
<dbReference type="Proteomes" id="UP001189429">
    <property type="component" value="Unassembled WGS sequence"/>
</dbReference>
<evidence type="ECO:0000313" key="8">
    <source>
        <dbReference type="Proteomes" id="UP001189429"/>
    </source>
</evidence>
<evidence type="ECO:0000256" key="3">
    <source>
        <dbReference type="ARBA" id="ARBA00023274"/>
    </source>
</evidence>
<dbReference type="SUPFAM" id="SSF48300">
    <property type="entry name" value="Ribosomal protein L7/12, oligomerisation (N-terminal) domain"/>
    <property type="match status" value="1"/>
</dbReference>
<dbReference type="PANTHER" id="PTHR45987">
    <property type="entry name" value="39S RIBOSOMAL PROTEIN L12"/>
    <property type="match status" value="1"/>
</dbReference>
<dbReference type="InterPro" id="IPR008932">
    <property type="entry name" value="Ribosomal_bL12_oligo"/>
</dbReference>
<dbReference type="NCBIfam" id="TIGR00855">
    <property type="entry name" value="L12"/>
    <property type="match status" value="1"/>
</dbReference>
<dbReference type="InterPro" id="IPR014719">
    <property type="entry name" value="Ribosomal_bL12_C/ClpS-like"/>
</dbReference>
<evidence type="ECO:0000256" key="2">
    <source>
        <dbReference type="ARBA" id="ARBA00022980"/>
    </source>
</evidence>
<dbReference type="InterPro" id="IPR036235">
    <property type="entry name" value="Ribosomal_bL12_oligo_N_sf"/>
</dbReference>
<evidence type="ECO:0000259" key="6">
    <source>
        <dbReference type="Pfam" id="PF16320"/>
    </source>
</evidence>
<name>A0ABN9PD37_9DINO</name>
<gene>
    <name evidence="7" type="ORF">PCOR1329_LOCUS930</name>
</gene>
<feature type="domain" description="Large ribosomal subunit protein bL12 oligomerization" evidence="6">
    <location>
        <begin position="69"/>
        <end position="114"/>
    </location>
</feature>
<dbReference type="Pfam" id="PF16320">
    <property type="entry name" value="Ribosomal_L12_N"/>
    <property type="match status" value="1"/>
</dbReference>
<feature type="domain" description="Large ribosomal subunit protein bL12 C-terminal" evidence="5">
    <location>
        <begin position="128"/>
        <end position="193"/>
    </location>
</feature>
<dbReference type="Gene3D" id="3.30.1390.10">
    <property type="match status" value="1"/>
</dbReference>
<evidence type="ECO:0000313" key="7">
    <source>
        <dbReference type="EMBL" id="CAK0789311.1"/>
    </source>
</evidence>
<reference evidence="7" key="1">
    <citation type="submission" date="2023-10" db="EMBL/GenBank/DDBJ databases">
        <authorList>
            <person name="Chen Y."/>
            <person name="Shah S."/>
            <person name="Dougan E. K."/>
            <person name="Thang M."/>
            <person name="Chan C."/>
        </authorList>
    </citation>
    <scope>NUCLEOTIDE SEQUENCE [LARGE SCALE GENOMIC DNA]</scope>
</reference>
<dbReference type="PANTHER" id="PTHR45987:SF4">
    <property type="entry name" value="LARGE RIBOSOMAL SUBUNIT PROTEIN BL12M"/>
    <property type="match status" value="1"/>
</dbReference>
<evidence type="ECO:0000256" key="1">
    <source>
        <dbReference type="ARBA" id="ARBA00007197"/>
    </source>
</evidence>
<dbReference type="Pfam" id="PF00542">
    <property type="entry name" value="Ribosomal_L12"/>
    <property type="match status" value="1"/>
</dbReference>
<sequence length="194" mass="20122">MARRSGSSRLVLALAAAALALAVRLWAPPAGRLAAAAPAGAFAGAQLTRRAPPRAHLIARQSEKVVRVDKIVESLKELTLLEASELVKAIEDTFDVDASASGGAVMMAAPAAGGDGAADEKPAEKTEFDLVLKEVPKDKKIAILKVVRSITGLGLKEAKGMVDSPGKLLEAKPKDICEEALKQLEEAGAKAALE</sequence>
<dbReference type="Gene3D" id="1.20.5.710">
    <property type="entry name" value="Single helix bin"/>
    <property type="match status" value="1"/>
</dbReference>